<evidence type="ECO:0000256" key="2">
    <source>
        <dbReference type="SAM" id="Phobius"/>
    </source>
</evidence>
<evidence type="ECO:0008006" key="5">
    <source>
        <dbReference type="Google" id="ProtNLM"/>
    </source>
</evidence>
<feature type="compositionally biased region" description="Low complexity" evidence="1">
    <location>
        <begin position="114"/>
        <end position="127"/>
    </location>
</feature>
<feature type="non-terminal residue" evidence="3">
    <location>
        <position position="1"/>
    </location>
</feature>
<keyword evidence="4" id="KW-1185">Reference proteome</keyword>
<proteinExistence type="predicted"/>
<name>A0ABV5YQH9_9ACTN</name>
<reference evidence="3 4" key="1">
    <citation type="submission" date="2024-09" db="EMBL/GenBank/DDBJ databases">
        <authorList>
            <person name="Sun Q."/>
            <person name="Mori K."/>
        </authorList>
    </citation>
    <scope>NUCLEOTIDE SEQUENCE [LARGE SCALE GENOMIC DNA]</scope>
    <source>
        <strain evidence="3 4">TBRC 0563</strain>
    </source>
</reference>
<comment type="caution">
    <text evidence="3">The sequence shown here is derived from an EMBL/GenBank/DDBJ whole genome shotgun (WGS) entry which is preliminary data.</text>
</comment>
<gene>
    <name evidence="3" type="ORF">ACFFNX_32390</name>
</gene>
<accession>A0ABV5YQH9</accession>
<keyword evidence="2" id="KW-1133">Transmembrane helix</keyword>
<organism evidence="3 4">
    <name type="scientific">Actinoallomurus acaciae</name>
    <dbReference type="NCBI Taxonomy" id="502577"/>
    <lineage>
        <taxon>Bacteria</taxon>
        <taxon>Bacillati</taxon>
        <taxon>Actinomycetota</taxon>
        <taxon>Actinomycetes</taxon>
        <taxon>Streptosporangiales</taxon>
        <taxon>Thermomonosporaceae</taxon>
        <taxon>Actinoallomurus</taxon>
    </lineage>
</organism>
<evidence type="ECO:0000313" key="4">
    <source>
        <dbReference type="Proteomes" id="UP001589627"/>
    </source>
</evidence>
<dbReference type="Proteomes" id="UP001589627">
    <property type="component" value="Unassembled WGS sequence"/>
</dbReference>
<keyword evidence="2" id="KW-0812">Transmembrane</keyword>
<protein>
    <recommendedName>
        <fullName evidence="5">Serine/threonine protein kinase</fullName>
    </recommendedName>
</protein>
<feature type="transmembrane region" description="Helical" evidence="2">
    <location>
        <begin position="38"/>
        <end position="62"/>
    </location>
</feature>
<sequence>GPPPGPYGGPPPGPYGGPPWRPLPAPAVDPADLRPRRLWFVLAAVIIVAGLTTGAVLAAGLIRDAVPTATFTANETVTVALRRSPRPGFYVTDAGSLSDRCFARDAAGHQIWARPRATPRSRSTTRAGACSPS</sequence>
<dbReference type="EMBL" id="JBHLZP010000320">
    <property type="protein sequence ID" value="MFB9836883.1"/>
    <property type="molecule type" value="Genomic_DNA"/>
</dbReference>
<evidence type="ECO:0000256" key="1">
    <source>
        <dbReference type="SAM" id="MobiDB-lite"/>
    </source>
</evidence>
<keyword evidence="2" id="KW-0472">Membrane</keyword>
<evidence type="ECO:0000313" key="3">
    <source>
        <dbReference type="EMBL" id="MFB9836883.1"/>
    </source>
</evidence>
<feature type="region of interest" description="Disordered" evidence="1">
    <location>
        <begin position="114"/>
        <end position="133"/>
    </location>
</feature>